<dbReference type="PANTHER" id="PTHR41394">
    <property type="entry name" value="MAGNESIUM TRANSPORTER MGTE"/>
    <property type="match status" value="1"/>
</dbReference>
<evidence type="ECO:0000256" key="2">
    <source>
        <dbReference type="ARBA" id="ARBA00009749"/>
    </source>
</evidence>
<dbReference type="EMBL" id="CP038267">
    <property type="protein sequence ID" value="QBR94305.1"/>
    <property type="molecule type" value="Genomic_DNA"/>
</dbReference>
<dbReference type="Gene3D" id="3.10.580.10">
    <property type="entry name" value="CBS-domain"/>
    <property type="match status" value="1"/>
</dbReference>
<dbReference type="AlphaFoldDB" id="A0A4P7GPY1"/>
<feature type="transmembrane region" description="Helical" evidence="8">
    <location>
        <begin position="178"/>
        <end position="198"/>
    </location>
</feature>
<evidence type="ECO:0000256" key="8">
    <source>
        <dbReference type="SAM" id="Phobius"/>
    </source>
</evidence>
<evidence type="ECO:0000313" key="11">
    <source>
        <dbReference type="Proteomes" id="UP000294894"/>
    </source>
</evidence>
<dbReference type="Gene3D" id="1.10.357.20">
    <property type="entry name" value="SLC41 divalent cation transporters, integral membrane domain"/>
    <property type="match status" value="1"/>
</dbReference>
<dbReference type="Pfam" id="PF01769">
    <property type="entry name" value="MgtE"/>
    <property type="match status" value="1"/>
</dbReference>
<evidence type="ECO:0000313" key="10">
    <source>
        <dbReference type="EMBL" id="QBR94305.1"/>
    </source>
</evidence>
<feature type="domain" description="SLC41A/MgtE integral membrane" evidence="9">
    <location>
        <begin position="212"/>
        <end position="331"/>
    </location>
</feature>
<keyword evidence="3" id="KW-0813">Transport</keyword>
<dbReference type="InterPro" id="IPR006667">
    <property type="entry name" value="SLC41_membr_dom"/>
</dbReference>
<proteinExistence type="inferred from homology"/>
<accession>A0A4P7GPY1</accession>
<dbReference type="InterPro" id="IPR046342">
    <property type="entry name" value="CBS_dom_sf"/>
</dbReference>
<gene>
    <name evidence="10" type="ORF">EXE57_03345</name>
</gene>
<comment type="similarity">
    <text evidence="2">Belongs to the SLC41A transporter family.</text>
</comment>
<dbReference type="KEGG" id="noy:EXE57_03345"/>
<protein>
    <submittedName>
        <fullName evidence="10">Magnesium transporter</fullName>
    </submittedName>
</protein>
<feature type="transmembrane region" description="Helical" evidence="8">
    <location>
        <begin position="249"/>
        <end position="269"/>
    </location>
</feature>
<keyword evidence="4 8" id="KW-0812">Transmembrane</keyword>
<evidence type="ECO:0000256" key="1">
    <source>
        <dbReference type="ARBA" id="ARBA00004141"/>
    </source>
</evidence>
<name>A0A4P7GPY1_9ACTN</name>
<dbReference type="GO" id="GO:0008324">
    <property type="term" value="F:monoatomic cation transmembrane transporter activity"/>
    <property type="evidence" value="ECO:0007669"/>
    <property type="project" value="InterPro"/>
</dbReference>
<evidence type="ECO:0000256" key="4">
    <source>
        <dbReference type="ARBA" id="ARBA00022692"/>
    </source>
</evidence>
<dbReference type="InterPro" id="IPR036739">
    <property type="entry name" value="SLC41_membr_dom_sf"/>
</dbReference>
<keyword evidence="11" id="KW-1185">Reference proteome</keyword>
<evidence type="ECO:0000256" key="7">
    <source>
        <dbReference type="ARBA" id="ARBA00023136"/>
    </source>
</evidence>
<dbReference type="GO" id="GO:0016020">
    <property type="term" value="C:membrane"/>
    <property type="evidence" value="ECO:0007669"/>
    <property type="project" value="UniProtKB-SubCell"/>
</dbReference>
<dbReference type="Proteomes" id="UP000294894">
    <property type="component" value="Chromosome"/>
</dbReference>
<dbReference type="SUPFAM" id="SSF161093">
    <property type="entry name" value="MgtE membrane domain-like"/>
    <property type="match status" value="1"/>
</dbReference>
<reference evidence="10 11" key="1">
    <citation type="submission" date="2019-03" db="EMBL/GenBank/DDBJ databases">
        <title>Three New Species of Nocardioides, Nocardioides euryhalodurans sp. nov., Nocardioides seonyuensis sp. nov. and Nocardioides eburneoflavus sp. nov., Iolated from Soil.</title>
        <authorList>
            <person name="Roh S.G."/>
            <person name="Lee C."/>
            <person name="Kim M.-K."/>
            <person name="Kim S.B."/>
        </authorList>
    </citation>
    <scope>NUCLEOTIDE SEQUENCE [LARGE SCALE GENOMIC DNA]</scope>
    <source>
        <strain evidence="10 11">MMS17-SY117</strain>
    </source>
</reference>
<dbReference type="OrthoDB" id="3680176at2"/>
<organism evidence="10 11">
    <name type="scientific">Nocardioides euryhalodurans</name>
    <dbReference type="NCBI Taxonomy" id="2518370"/>
    <lineage>
        <taxon>Bacteria</taxon>
        <taxon>Bacillati</taxon>
        <taxon>Actinomycetota</taxon>
        <taxon>Actinomycetes</taxon>
        <taxon>Propionibacteriales</taxon>
        <taxon>Nocardioidaceae</taxon>
        <taxon>Nocardioides</taxon>
    </lineage>
</organism>
<comment type="subcellular location">
    <subcellularLocation>
        <location evidence="1">Membrane</location>
        <topology evidence="1">Multi-pass membrane protein</topology>
    </subcellularLocation>
</comment>
<feature type="transmembrane region" description="Helical" evidence="8">
    <location>
        <begin position="281"/>
        <end position="302"/>
    </location>
</feature>
<sequence length="341" mass="35791">MLDQPAGTAAAPPPAHLLPGAIDQYLSTRVPVCLAEERASDIRARLVGKDHEVAEDVAVCDRLEPPHRLVGLIPVSRLLAADGERRAADLLDADPPVVVEGLDREQAAWKAVQHGESSLAVVATDGAFRGLVRSPTLLGVLLREHDEDFARLGGYLASTRSARLAVEEPVARRLWHRLPWLALGLAGAAMSAWLVGLFEGRLVADVRLAFFIPGVVYLADAVGTQTEALVVRGLSVGTPVRTALRLETITGPALGLLLGLVSLPAIWAVMGDVRLAATVSIALVAACSVATLVAAGLPILLARTGRDPAFGSGPLATVLQDLLSLVIYFAVAVLVLGEVHP</sequence>
<evidence type="ECO:0000259" key="9">
    <source>
        <dbReference type="Pfam" id="PF01769"/>
    </source>
</evidence>
<keyword evidence="6 8" id="KW-1133">Transmembrane helix</keyword>
<evidence type="ECO:0000256" key="6">
    <source>
        <dbReference type="ARBA" id="ARBA00022989"/>
    </source>
</evidence>
<evidence type="ECO:0000256" key="3">
    <source>
        <dbReference type="ARBA" id="ARBA00022448"/>
    </source>
</evidence>
<keyword evidence="7 8" id="KW-0472">Membrane</keyword>
<dbReference type="PANTHER" id="PTHR41394:SF5">
    <property type="entry name" value="SLC41A_MGTE INTEGRAL MEMBRANE DOMAIN-CONTAINING PROTEIN"/>
    <property type="match status" value="1"/>
</dbReference>
<dbReference type="SUPFAM" id="SSF54631">
    <property type="entry name" value="CBS-domain pair"/>
    <property type="match status" value="1"/>
</dbReference>
<feature type="transmembrane region" description="Helical" evidence="8">
    <location>
        <begin position="322"/>
        <end position="339"/>
    </location>
</feature>
<keyword evidence="5" id="KW-0460">Magnesium</keyword>
<evidence type="ECO:0000256" key="5">
    <source>
        <dbReference type="ARBA" id="ARBA00022842"/>
    </source>
</evidence>